<dbReference type="EMBL" id="MU129090">
    <property type="protein sequence ID" value="KAF9507130.1"/>
    <property type="molecule type" value="Genomic_DNA"/>
</dbReference>
<feature type="non-terminal residue" evidence="1">
    <location>
        <position position="1"/>
    </location>
</feature>
<comment type="caution">
    <text evidence="1">The sequence shown here is derived from an EMBL/GenBank/DDBJ whole genome shotgun (WGS) entry which is preliminary data.</text>
</comment>
<organism evidence="1 2">
    <name type="scientific">Hydnum rufescens UP504</name>
    <dbReference type="NCBI Taxonomy" id="1448309"/>
    <lineage>
        <taxon>Eukaryota</taxon>
        <taxon>Fungi</taxon>
        <taxon>Dikarya</taxon>
        <taxon>Basidiomycota</taxon>
        <taxon>Agaricomycotina</taxon>
        <taxon>Agaricomycetes</taxon>
        <taxon>Cantharellales</taxon>
        <taxon>Hydnaceae</taxon>
        <taxon>Hydnum</taxon>
    </lineage>
</organism>
<evidence type="ECO:0000313" key="1">
    <source>
        <dbReference type="EMBL" id="KAF9507130.1"/>
    </source>
</evidence>
<dbReference type="Proteomes" id="UP000886523">
    <property type="component" value="Unassembled WGS sequence"/>
</dbReference>
<name>A0A9P6DR15_9AGAM</name>
<evidence type="ECO:0000313" key="2">
    <source>
        <dbReference type="Proteomes" id="UP000886523"/>
    </source>
</evidence>
<sequence>CLEAFIRRFLSKSLTLSYCHTTRAAQKTPEDAASQGLDMFYRLCSAIMDHDIPPQLVLNYNQTQVVYAPGTQYTWDDHGSKQVSITGQDDKHAFTVTPAIAMSGNVLPFQSIYCG</sequence>
<protein>
    <submittedName>
        <fullName evidence="1">Uncharacterized protein</fullName>
    </submittedName>
</protein>
<gene>
    <name evidence="1" type="ORF">BS47DRAFT_1266801</name>
</gene>
<dbReference type="OrthoDB" id="3341102at2759"/>
<reference evidence="1" key="1">
    <citation type="journal article" date="2020" name="Nat. Commun.">
        <title>Large-scale genome sequencing of mycorrhizal fungi provides insights into the early evolution of symbiotic traits.</title>
        <authorList>
            <person name="Miyauchi S."/>
            <person name="Kiss E."/>
            <person name="Kuo A."/>
            <person name="Drula E."/>
            <person name="Kohler A."/>
            <person name="Sanchez-Garcia M."/>
            <person name="Morin E."/>
            <person name="Andreopoulos B."/>
            <person name="Barry K.W."/>
            <person name="Bonito G."/>
            <person name="Buee M."/>
            <person name="Carver A."/>
            <person name="Chen C."/>
            <person name="Cichocki N."/>
            <person name="Clum A."/>
            <person name="Culley D."/>
            <person name="Crous P.W."/>
            <person name="Fauchery L."/>
            <person name="Girlanda M."/>
            <person name="Hayes R.D."/>
            <person name="Keri Z."/>
            <person name="LaButti K."/>
            <person name="Lipzen A."/>
            <person name="Lombard V."/>
            <person name="Magnuson J."/>
            <person name="Maillard F."/>
            <person name="Murat C."/>
            <person name="Nolan M."/>
            <person name="Ohm R.A."/>
            <person name="Pangilinan J."/>
            <person name="Pereira M.F."/>
            <person name="Perotto S."/>
            <person name="Peter M."/>
            <person name="Pfister S."/>
            <person name="Riley R."/>
            <person name="Sitrit Y."/>
            <person name="Stielow J.B."/>
            <person name="Szollosi G."/>
            <person name="Zifcakova L."/>
            <person name="Stursova M."/>
            <person name="Spatafora J.W."/>
            <person name="Tedersoo L."/>
            <person name="Vaario L.M."/>
            <person name="Yamada A."/>
            <person name="Yan M."/>
            <person name="Wang P."/>
            <person name="Xu J."/>
            <person name="Bruns T."/>
            <person name="Baldrian P."/>
            <person name="Vilgalys R."/>
            <person name="Dunand C."/>
            <person name="Henrissat B."/>
            <person name="Grigoriev I.V."/>
            <person name="Hibbett D."/>
            <person name="Nagy L.G."/>
            <person name="Martin F.M."/>
        </authorList>
    </citation>
    <scope>NUCLEOTIDE SEQUENCE</scope>
    <source>
        <strain evidence="1">UP504</strain>
    </source>
</reference>
<feature type="non-terminal residue" evidence="1">
    <location>
        <position position="115"/>
    </location>
</feature>
<dbReference type="AlphaFoldDB" id="A0A9P6DR15"/>
<accession>A0A9P6DR15</accession>
<proteinExistence type="predicted"/>
<keyword evidence="2" id="KW-1185">Reference proteome</keyword>